<accession>A0A1M6RED9</accession>
<dbReference type="Proteomes" id="UP000184465">
    <property type="component" value="Unassembled WGS sequence"/>
</dbReference>
<evidence type="ECO:0000313" key="3">
    <source>
        <dbReference type="Proteomes" id="UP000184465"/>
    </source>
</evidence>
<dbReference type="AlphaFoldDB" id="A0A1M6RED9"/>
<keyword evidence="1" id="KW-0812">Transmembrane</keyword>
<keyword evidence="1" id="KW-0472">Membrane</keyword>
<sequence>MSSGAHIIDLIFKEEIDLKRTISLVLVFVMMFATSAVATPELDENLLNEATLNEKLLEIGEQ</sequence>
<evidence type="ECO:0000313" key="2">
    <source>
        <dbReference type="EMBL" id="SHK30834.1"/>
    </source>
</evidence>
<feature type="transmembrane region" description="Helical" evidence="1">
    <location>
        <begin position="21"/>
        <end position="38"/>
    </location>
</feature>
<protein>
    <submittedName>
        <fullName evidence="2">Uncharacterized protein</fullName>
    </submittedName>
</protein>
<keyword evidence="1" id="KW-1133">Transmembrane helix</keyword>
<evidence type="ECO:0000256" key="1">
    <source>
        <dbReference type="SAM" id="Phobius"/>
    </source>
</evidence>
<dbReference type="EMBL" id="FRAG01000045">
    <property type="protein sequence ID" value="SHK30834.1"/>
    <property type="molecule type" value="Genomic_DNA"/>
</dbReference>
<keyword evidence="3" id="KW-1185">Reference proteome</keyword>
<reference evidence="2 3" key="1">
    <citation type="submission" date="2016-11" db="EMBL/GenBank/DDBJ databases">
        <authorList>
            <person name="Jaros S."/>
            <person name="Januszkiewicz K."/>
            <person name="Wedrychowicz H."/>
        </authorList>
    </citation>
    <scope>NUCLEOTIDE SEQUENCE [LARGE SCALE GENOMIC DNA]</scope>
    <source>
        <strain evidence="2 3">DSM 15212</strain>
    </source>
</reference>
<proteinExistence type="predicted"/>
<gene>
    <name evidence="2" type="ORF">SAMN02745912_02938</name>
</gene>
<organism evidence="2 3">
    <name type="scientific">Paramaledivibacter caminithermalis (strain DSM 15212 / CIP 107654 / DViRD3)</name>
    <name type="common">Clostridium caminithermale</name>
    <dbReference type="NCBI Taxonomy" id="1121301"/>
    <lineage>
        <taxon>Bacteria</taxon>
        <taxon>Bacillati</taxon>
        <taxon>Bacillota</taxon>
        <taxon>Clostridia</taxon>
        <taxon>Peptostreptococcales</taxon>
        <taxon>Caminicellaceae</taxon>
        <taxon>Paramaledivibacter</taxon>
    </lineage>
</organism>
<name>A0A1M6RED9_PARC5</name>